<proteinExistence type="inferred from homology"/>
<feature type="domain" description="SCP" evidence="6">
    <location>
        <begin position="58"/>
        <end position="220"/>
    </location>
</feature>
<dbReference type="SMART" id="SM00198">
    <property type="entry name" value="SCP"/>
    <property type="match status" value="1"/>
</dbReference>
<feature type="chain" id="PRO_5028459930" evidence="5">
    <location>
        <begin position="20"/>
        <end position="255"/>
    </location>
</feature>
<dbReference type="RefSeq" id="XP_034118547.1">
    <property type="nucleotide sequence ID" value="XM_034262656.2"/>
</dbReference>
<protein>
    <submittedName>
        <fullName evidence="8">Antigen 5 like allergen Cul n 1</fullName>
    </submittedName>
</protein>
<dbReference type="GeneID" id="117577745"/>
<evidence type="ECO:0000313" key="8">
    <source>
        <dbReference type="RefSeq" id="XP_034118547.1"/>
    </source>
</evidence>
<sequence length="255" mass="28062">MKFVIASALFICLMRGIATTDYCDPSLCGEDETHIACDNDGDFLSDCPDDARLLEIDEEAQDILVAAHNAVREEWASGQGKVPEKACRMATVHWDDELASLAELNVKQCKMEHDECHSTKEYPNSGQNLFYTGYKGGNPPDLNGILEMAVKDWAEEGDFVDEEILAEYPDNYEGPTIGHFTMVAQELNVAVGCAVSNYVNERGFNTFLVACNYATTNFITLPVYRACSSAGEECTSGPNPEYPALCSSDEDVVYN</sequence>
<dbReference type="InterPro" id="IPR014044">
    <property type="entry name" value="CAP_dom"/>
</dbReference>
<evidence type="ECO:0000256" key="4">
    <source>
        <dbReference type="ARBA" id="ARBA00022729"/>
    </source>
</evidence>
<dbReference type="AlphaFoldDB" id="A0A6P8ZFQ2"/>
<evidence type="ECO:0000256" key="1">
    <source>
        <dbReference type="ARBA" id="ARBA00004613"/>
    </source>
</evidence>
<dbReference type="InterPro" id="IPR035940">
    <property type="entry name" value="CAP_sf"/>
</dbReference>
<keyword evidence="3" id="KW-0964">Secreted</keyword>
<dbReference type="PANTHER" id="PTHR10334">
    <property type="entry name" value="CYSTEINE-RICH SECRETORY PROTEIN-RELATED"/>
    <property type="match status" value="1"/>
</dbReference>
<evidence type="ECO:0000313" key="7">
    <source>
        <dbReference type="Proteomes" id="UP000515160"/>
    </source>
</evidence>
<dbReference type="CDD" id="cd05380">
    <property type="entry name" value="CAP_euk"/>
    <property type="match status" value="1"/>
</dbReference>
<comment type="similarity">
    <text evidence="2">Belongs to the CRISP family.</text>
</comment>
<dbReference type="GO" id="GO:0005576">
    <property type="term" value="C:extracellular region"/>
    <property type="evidence" value="ECO:0007669"/>
    <property type="project" value="UniProtKB-SubCell"/>
</dbReference>
<reference evidence="8" key="1">
    <citation type="submission" date="2025-08" db="UniProtKB">
        <authorList>
            <consortium name="RefSeq"/>
        </authorList>
    </citation>
    <scope>IDENTIFICATION</scope>
    <source>
        <strain evidence="8">15112-1751.03</strain>
        <tissue evidence="8">Whole Adult</tissue>
    </source>
</reference>
<evidence type="ECO:0000259" key="6">
    <source>
        <dbReference type="SMART" id="SM00198"/>
    </source>
</evidence>
<name>A0A6P8ZFQ2_DROAB</name>
<feature type="signal peptide" evidence="5">
    <location>
        <begin position="1"/>
        <end position="19"/>
    </location>
</feature>
<dbReference type="SUPFAM" id="SSF55797">
    <property type="entry name" value="PR-1-like"/>
    <property type="match status" value="1"/>
</dbReference>
<dbReference type="OrthoDB" id="414826at2759"/>
<evidence type="ECO:0000256" key="2">
    <source>
        <dbReference type="ARBA" id="ARBA00009923"/>
    </source>
</evidence>
<evidence type="ECO:0000256" key="5">
    <source>
        <dbReference type="SAM" id="SignalP"/>
    </source>
</evidence>
<organism evidence="7 8">
    <name type="scientific">Drosophila albomicans</name>
    <name type="common">Fruit fly</name>
    <dbReference type="NCBI Taxonomy" id="7291"/>
    <lineage>
        <taxon>Eukaryota</taxon>
        <taxon>Metazoa</taxon>
        <taxon>Ecdysozoa</taxon>
        <taxon>Arthropoda</taxon>
        <taxon>Hexapoda</taxon>
        <taxon>Insecta</taxon>
        <taxon>Pterygota</taxon>
        <taxon>Neoptera</taxon>
        <taxon>Endopterygota</taxon>
        <taxon>Diptera</taxon>
        <taxon>Brachycera</taxon>
        <taxon>Muscomorpha</taxon>
        <taxon>Ephydroidea</taxon>
        <taxon>Drosophilidae</taxon>
        <taxon>Drosophila</taxon>
    </lineage>
</organism>
<dbReference type="InterPro" id="IPR001283">
    <property type="entry name" value="CRISP-related"/>
</dbReference>
<dbReference type="InterPro" id="IPR034763">
    <property type="entry name" value="P14a_insect"/>
</dbReference>
<dbReference type="Proteomes" id="UP000515160">
    <property type="component" value="Chromosome X"/>
</dbReference>
<keyword evidence="4 5" id="KW-0732">Signal</keyword>
<accession>A0A6P8ZFQ2</accession>
<dbReference type="Gene3D" id="3.40.33.10">
    <property type="entry name" value="CAP"/>
    <property type="match status" value="1"/>
</dbReference>
<dbReference type="PIRSF" id="PIRSF038921">
    <property type="entry name" value="P14a"/>
    <property type="match status" value="1"/>
</dbReference>
<keyword evidence="7" id="KW-1185">Reference proteome</keyword>
<dbReference type="Pfam" id="PF00188">
    <property type="entry name" value="CAP"/>
    <property type="match status" value="1"/>
</dbReference>
<gene>
    <name evidence="8" type="primary">LOC117577745</name>
</gene>
<evidence type="ECO:0000256" key="3">
    <source>
        <dbReference type="ARBA" id="ARBA00022525"/>
    </source>
</evidence>
<comment type="subcellular location">
    <subcellularLocation>
        <location evidence="1">Secreted</location>
    </subcellularLocation>
</comment>